<feature type="non-terminal residue" evidence="1">
    <location>
        <position position="1"/>
    </location>
</feature>
<comment type="caution">
    <text evidence="1">The sequence shown here is derived from an EMBL/GenBank/DDBJ whole genome shotgun (WGS) entry which is preliminary data.</text>
</comment>
<evidence type="ECO:0000313" key="1">
    <source>
        <dbReference type="EMBL" id="GAI87609.1"/>
    </source>
</evidence>
<dbReference type="AlphaFoldDB" id="X1U5P1"/>
<name>X1U5P1_9ZZZZ</name>
<sequence>RIRPSMSKFKADDIKTLNSKIKSKELTDSAKLVEQWKALLKVSKEAGKIASER</sequence>
<proteinExistence type="predicted"/>
<protein>
    <submittedName>
        <fullName evidence="1">Uncharacterized protein</fullName>
    </submittedName>
</protein>
<accession>X1U5P1</accession>
<reference evidence="1" key="1">
    <citation type="journal article" date="2014" name="Front. Microbiol.">
        <title>High frequency of phylogenetically diverse reductive dehalogenase-homologous genes in deep subseafloor sedimentary metagenomes.</title>
        <authorList>
            <person name="Kawai M."/>
            <person name="Futagami T."/>
            <person name="Toyoda A."/>
            <person name="Takaki Y."/>
            <person name="Nishi S."/>
            <person name="Hori S."/>
            <person name="Arai W."/>
            <person name="Tsubouchi T."/>
            <person name="Morono Y."/>
            <person name="Uchiyama I."/>
            <person name="Ito T."/>
            <person name="Fujiyama A."/>
            <person name="Inagaki F."/>
            <person name="Takami H."/>
        </authorList>
    </citation>
    <scope>NUCLEOTIDE SEQUENCE</scope>
    <source>
        <strain evidence="1">Expedition CK06-06</strain>
    </source>
</reference>
<organism evidence="1">
    <name type="scientific">marine sediment metagenome</name>
    <dbReference type="NCBI Taxonomy" id="412755"/>
    <lineage>
        <taxon>unclassified sequences</taxon>
        <taxon>metagenomes</taxon>
        <taxon>ecological metagenomes</taxon>
    </lineage>
</organism>
<dbReference type="EMBL" id="BARW01006284">
    <property type="protein sequence ID" value="GAI87609.1"/>
    <property type="molecule type" value="Genomic_DNA"/>
</dbReference>
<gene>
    <name evidence="1" type="ORF">S12H4_13197</name>
</gene>